<dbReference type="SMART" id="SM00054">
    <property type="entry name" value="EFh"/>
    <property type="match status" value="1"/>
</dbReference>
<dbReference type="InterPro" id="IPR011992">
    <property type="entry name" value="EF-hand-dom_pair"/>
</dbReference>
<dbReference type="InterPro" id="IPR002048">
    <property type="entry name" value="EF_hand_dom"/>
</dbReference>
<dbReference type="Pfam" id="PF19277">
    <property type="entry name" value="GPAT_C"/>
    <property type="match status" value="1"/>
</dbReference>
<dbReference type="PANTHER" id="PTHR12563">
    <property type="entry name" value="GLYCEROL-3-PHOSPHATE ACYLTRANSFERASE"/>
    <property type="match status" value="1"/>
</dbReference>
<feature type="region of interest" description="Disordered" evidence="4">
    <location>
        <begin position="708"/>
        <end position="733"/>
    </location>
</feature>
<dbReference type="InterPro" id="IPR002123">
    <property type="entry name" value="Plipid/glycerol_acylTrfase"/>
</dbReference>
<evidence type="ECO:0000256" key="1">
    <source>
        <dbReference type="ARBA" id="ARBA00004184"/>
    </source>
</evidence>
<dbReference type="InterPro" id="IPR018993">
    <property type="entry name" value="FOP_dimerisation-dom_N"/>
</dbReference>
<evidence type="ECO:0000256" key="3">
    <source>
        <dbReference type="ARBA" id="ARBA00022837"/>
    </source>
</evidence>
<reference evidence="6 7" key="1">
    <citation type="journal article" date="2021" name="Cell">
        <title>Tracing the genetic footprints of vertebrate landing in non-teleost ray-finned fishes.</title>
        <authorList>
            <person name="Bi X."/>
            <person name="Wang K."/>
            <person name="Yang L."/>
            <person name="Pan H."/>
            <person name="Jiang H."/>
            <person name="Wei Q."/>
            <person name="Fang M."/>
            <person name="Yu H."/>
            <person name="Zhu C."/>
            <person name="Cai Y."/>
            <person name="He Y."/>
            <person name="Gan X."/>
            <person name="Zeng H."/>
            <person name="Yu D."/>
            <person name="Zhu Y."/>
            <person name="Jiang H."/>
            <person name="Qiu Q."/>
            <person name="Yang H."/>
            <person name="Zhang Y.E."/>
            <person name="Wang W."/>
            <person name="Zhu M."/>
            <person name="He S."/>
            <person name="Zhang G."/>
        </authorList>
    </citation>
    <scope>NUCLEOTIDE SEQUENCE [LARGE SCALE GENOMIC DNA]</scope>
    <source>
        <strain evidence="6">Bchr_013</strain>
    </source>
</reference>
<evidence type="ECO:0000313" key="7">
    <source>
        <dbReference type="Proteomes" id="UP000886611"/>
    </source>
</evidence>
<feature type="non-terminal residue" evidence="6">
    <location>
        <position position="774"/>
    </location>
</feature>
<evidence type="ECO:0000313" key="6">
    <source>
        <dbReference type="EMBL" id="KAG2467998.1"/>
    </source>
</evidence>
<keyword evidence="6" id="KW-0012">Acyltransferase</keyword>
<feature type="non-terminal residue" evidence="6">
    <location>
        <position position="1"/>
    </location>
</feature>
<dbReference type="GO" id="GO:0008611">
    <property type="term" value="P:ether lipid biosynthetic process"/>
    <property type="evidence" value="ECO:0007669"/>
    <property type="project" value="TreeGrafter"/>
</dbReference>
<dbReference type="SUPFAM" id="SSF69593">
    <property type="entry name" value="Glycerol-3-phosphate (1)-acyltransferase"/>
    <property type="match status" value="1"/>
</dbReference>
<organism evidence="6 7">
    <name type="scientific">Polypterus senegalus</name>
    <name type="common">Senegal bichir</name>
    <dbReference type="NCBI Taxonomy" id="55291"/>
    <lineage>
        <taxon>Eukaryota</taxon>
        <taxon>Metazoa</taxon>
        <taxon>Chordata</taxon>
        <taxon>Craniata</taxon>
        <taxon>Vertebrata</taxon>
        <taxon>Euteleostomi</taxon>
        <taxon>Actinopterygii</taxon>
        <taxon>Polypteriformes</taxon>
        <taxon>Polypteridae</taxon>
        <taxon>Polypterus</taxon>
    </lineage>
</organism>
<dbReference type="SUPFAM" id="SSF47473">
    <property type="entry name" value="EF-hand"/>
    <property type="match status" value="1"/>
</dbReference>
<dbReference type="Pfam" id="PF00036">
    <property type="entry name" value="EF-hand_1"/>
    <property type="match status" value="1"/>
</dbReference>
<dbReference type="GO" id="GO:0012505">
    <property type="term" value="C:endomembrane system"/>
    <property type="evidence" value="ECO:0007669"/>
    <property type="project" value="UniProtKB-SubCell"/>
</dbReference>
<feature type="compositionally biased region" description="Basic and acidic residues" evidence="4">
    <location>
        <begin position="714"/>
        <end position="726"/>
    </location>
</feature>
<dbReference type="GO" id="GO:0006631">
    <property type="term" value="P:fatty acid metabolic process"/>
    <property type="evidence" value="ECO:0007669"/>
    <property type="project" value="TreeGrafter"/>
</dbReference>
<dbReference type="Pfam" id="PF09398">
    <property type="entry name" value="FOP_dimer"/>
    <property type="match status" value="1"/>
</dbReference>
<dbReference type="GO" id="GO:0019432">
    <property type="term" value="P:triglyceride biosynthetic process"/>
    <property type="evidence" value="ECO:0007669"/>
    <property type="project" value="TreeGrafter"/>
</dbReference>
<dbReference type="PROSITE" id="PS00018">
    <property type="entry name" value="EF_HAND_1"/>
    <property type="match status" value="1"/>
</dbReference>
<dbReference type="PROSITE" id="PS50222">
    <property type="entry name" value="EF_HAND_2"/>
    <property type="match status" value="1"/>
</dbReference>
<keyword evidence="7" id="KW-1185">Reference proteome</keyword>
<dbReference type="Pfam" id="PF01553">
    <property type="entry name" value="Acyltransferase"/>
    <property type="match status" value="1"/>
</dbReference>
<dbReference type="GO" id="GO:0005815">
    <property type="term" value="C:microtubule organizing center"/>
    <property type="evidence" value="ECO:0007669"/>
    <property type="project" value="InterPro"/>
</dbReference>
<keyword evidence="3" id="KW-0106">Calcium</keyword>
<dbReference type="GO" id="GO:0034453">
    <property type="term" value="P:microtubule anchoring"/>
    <property type="evidence" value="ECO:0007669"/>
    <property type="project" value="InterPro"/>
</dbReference>
<evidence type="ECO:0000256" key="2">
    <source>
        <dbReference type="ARBA" id="ARBA00022723"/>
    </source>
</evidence>
<dbReference type="InterPro" id="IPR022284">
    <property type="entry name" value="GPAT/DHAPAT"/>
</dbReference>
<keyword evidence="6" id="KW-0808">Transferase</keyword>
<dbReference type="Gene3D" id="1.20.960.40">
    <property type="match status" value="1"/>
</dbReference>
<dbReference type="PANTHER" id="PTHR12563:SF17">
    <property type="entry name" value="DIHYDROXYACETONE PHOSPHATE ACYLTRANSFERASE"/>
    <property type="match status" value="1"/>
</dbReference>
<dbReference type="Pfam" id="PF05699">
    <property type="entry name" value="Dimer_Tnp_hAT"/>
    <property type="match status" value="1"/>
</dbReference>
<keyword evidence="2" id="KW-0479">Metal-binding</keyword>
<feature type="domain" description="EF-hand" evidence="5">
    <location>
        <begin position="628"/>
        <end position="663"/>
    </location>
</feature>
<dbReference type="GO" id="GO:0031966">
    <property type="term" value="C:mitochondrial membrane"/>
    <property type="evidence" value="ECO:0007669"/>
    <property type="project" value="TreeGrafter"/>
</dbReference>
<dbReference type="GO" id="GO:0008654">
    <property type="term" value="P:phospholipid biosynthetic process"/>
    <property type="evidence" value="ECO:0007669"/>
    <property type="project" value="TreeGrafter"/>
</dbReference>
<dbReference type="InterPro" id="IPR006594">
    <property type="entry name" value="LisH"/>
</dbReference>
<dbReference type="InterPro" id="IPR045520">
    <property type="entry name" value="GPAT/DHAPAT_C"/>
</dbReference>
<comment type="subcellular location">
    <subcellularLocation>
        <location evidence="1">Endomembrane system</location>
        <topology evidence="1">Peripheral membrane protein</topology>
    </subcellularLocation>
</comment>
<dbReference type="AlphaFoldDB" id="A0A8X8BRR8"/>
<dbReference type="InterPro" id="IPR018247">
    <property type="entry name" value="EF_Hand_1_Ca_BS"/>
</dbReference>
<dbReference type="GO" id="GO:0005778">
    <property type="term" value="C:peroxisomal membrane"/>
    <property type="evidence" value="ECO:0007669"/>
    <property type="project" value="TreeGrafter"/>
</dbReference>
<dbReference type="GO" id="GO:0005509">
    <property type="term" value="F:calcium ion binding"/>
    <property type="evidence" value="ECO:0007669"/>
    <property type="project" value="InterPro"/>
</dbReference>
<sequence length="774" mass="87819">MAILDNLMEQISQCFSNLASMSFLELVNPGKSAGVERSFSCLKQVKSYTCNTMGQDRLSNLALLAIERKLLQEPLLIGTDDSDDVLEKRRISSDLRFALKTYSPVIYKSASPCTSSMLKSIVLGSNHMNHVICQLSDECGEPAETFWKKATMILEEMADNLHLSAIRFLAFILSKVFKRVFRRIKVNREGIERLKKALSDNPVVLLPNHRSYMDFLILSFVFYTYDLNIPVIAAGGLLNIVTDAFLKKEVADVTLVPISITYERLVDETLHAHELLGFPKIKESMWSLFKARKILGQDFGTSSIHLGEPVSLKALVQGDVNLSQYNLDHRHIPHRPSQEIKAFLHHTGCRMIHLQEENMVISPFVLVATILMQNLSGIELQHLIQQTLRLRYYVLSCGACIDWPDHMSPEAVVVSSISLHRNIVKIDNGKTILVQEQQVDSSTDKRLIQYAVTVLTCSMYRNQILHILDFEEACHHLSEWDAVQISKQNIELTETGPLVIFFILSIFQPFLEGYQVVCRYLIEEAGDNVEEKQYFSEVHNYAVSLLSSGRLVASLITEFLEFFNLDFTLAVFRPEINMLNGLESREVVARELGISETDGTKAPLLLEVLKRGQRKDKDSSFAQELSPKQMTEARRIFEKYDKDKNGKINKEELRTLFTDLFPHFHKRADSVRHLGNLTSLSDASCFNLDNGTLTGVLPVNKFSKRDEDYDDEDFHSHRSEKSKSEAEGSILEEIEEDIFPDGGDFIGSDKFDDITVDCSISQLSEAADYMEEVA</sequence>
<dbReference type="InterPro" id="IPR008906">
    <property type="entry name" value="HATC_C_dom"/>
</dbReference>
<name>A0A8X8BRR8_POLSE</name>
<dbReference type="Gene3D" id="1.10.238.10">
    <property type="entry name" value="EF-hand"/>
    <property type="match status" value="1"/>
</dbReference>
<dbReference type="EMBL" id="JAATIS010000485">
    <property type="protein sequence ID" value="KAG2467998.1"/>
    <property type="molecule type" value="Genomic_DNA"/>
</dbReference>
<protein>
    <submittedName>
        <fullName evidence="6">GNPAT acyltransferase</fullName>
    </submittedName>
</protein>
<comment type="caution">
    <text evidence="6">The sequence shown here is derived from an EMBL/GenBank/DDBJ whole genome shotgun (WGS) entry which is preliminary data.</text>
</comment>
<dbReference type="GO" id="GO:0016287">
    <property type="term" value="F:glycerone-phosphate O-acyltransferase activity"/>
    <property type="evidence" value="ECO:0007669"/>
    <property type="project" value="TreeGrafter"/>
</dbReference>
<dbReference type="GO" id="GO:0004366">
    <property type="term" value="F:glycerol-3-phosphate O-acyltransferase activity"/>
    <property type="evidence" value="ECO:0007669"/>
    <property type="project" value="TreeGrafter"/>
</dbReference>
<dbReference type="Proteomes" id="UP000886611">
    <property type="component" value="Unassembled WGS sequence"/>
</dbReference>
<evidence type="ECO:0000256" key="4">
    <source>
        <dbReference type="SAM" id="MobiDB-lite"/>
    </source>
</evidence>
<proteinExistence type="predicted"/>
<dbReference type="PROSITE" id="PS50896">
    <property type="entry name" value="LISH"/>
    <property type="match status" value="1"/>
</dbReference>
<evidence type="ECO:0000259" key="5">
    <source>
        <dbReference type="PROSITE" id="PS50222"/>
    </source>
</evidence>
<gene>
    <name evidence="6" type="primary">Gnpat_1</name>
    <name evidence="6" type="ORF">GTO96_0014840</name>
</gene>
<dbReference type="GO" id="GO:0046983">
    <property type="term" value="F:protein dimerization activity"/>
    <property type="evidence" value="ECO:0007669"/>
    <property type="project" value="InterPro"/>
</dbReference>
<accession>A0A8X8BRR8</accession>
<dbReference type="GO" id="GO:0047184">
    <property type="term" value="F:1-acylglycerophosphocholine O-acyltransferase activity"/>
    <property type="evidence" value="ECO:0007669"/>
    <property type="project" value="UniProtKB-ARBA"/>
</dbReference>